<dbReference type="InterPro" id="IPR001757">
    <property type="entry name" value="P_typ_ATPase"/>
</dbReference>
<dbReference type="Proteomes" id="UP000694409">
    <property type="component" value="Unassembled WGS sequence"/>
</dbReference>
<protein>
    <recommendedName>
        <fullName evidence="20">Phospholipid-transporting ATPase</fullName>
        <ecNumber evidence="20">7.6.2.1</ecNumber>
    </recommendedName>
</protein>
<comment type="cofactor">
    <cofactor evidence="1 19">
        <name>Mg(2+)</name>
        <dbReference type="ChEBI" id="CHEBI:18420"/>
    </cofactor>
</comment>
<feature type="transmembrane region" description="Helical" evidence="20">
    <location>
        <begin position="831"/>
        <end position="849"/>
    </location>
</feature>
<dbReference type="NCBIfam" id="TIGR01652">
    <property type="entry name" value="ATPase-Plipid"/>
    <property type="match status" value="1"/>
</dbReference>
<dbReference type="InterPro" id="IPR008250">
    <property type="entry name" value="ATPase_P-typ_transduc_dom_A_sf"/>
</dbReference>
<evidence type="ECO:0000256" key="15">
    <source>
        <dbReference type="ARBA" id="ARBA00034036"/>
    </source>
</evidence>
<keyword evidence="9 18" id="KW-0067">ATP-binding</keyword>
<dbReference type="InterPro" id="IPR023298">
    <property type="entry name" value="ATPase_P-typ_TM_dom_sf"/>
</dbReference>
<dbReference type="GO" id="GO:0000287">
    <property type="term" value="F:magnesium ion binding"/>
    <property type="evidence" value="ECO:0007669"/>
    <property type="project" value="UniProtKB-UniRule"/>
</dbReference>
<evidence type="ECO:0000259" key="21">
    <source>
        <dbReference type="Pfam" id="PF16209"/>
    </source>
</evidence>
<dbReference type="Pfam" id="PF13246">
    <property type="entry name" value="Cation_ATPase"/>
    <property type="match status" value="1"/>
</dbReference>
<keyword evidence="8 18" id="KW-0547">Nucleotide-binding</keyword>
<reference evidence="23" key="2">
    <citation type="submission" date="2025-09" db="UniProtKB">
        <authorList>
            <consortium name="Ensembl"/>
        </authorList>
    </citation>
    <scope>IDENTIFICATION</scope>
</reference>
<evidence type="ECO:0000256" key="14">
    <source>
        <dbReference type="ARBA" id="ARBA00023136"/>
    </source>
</evidence>
<evidence type="ECO:0000256" key="17">
    <source>
        <dbReference type="PIRSR" id="PIRSR606539-1"/>
    </source>
</evidence>
<comment type="subcellular location">
    <subcellularLocation>
        <location evidence="3">Endomembrane system</location>
    </subcellularLocation>
    <subcellularLocation>
        <location evidence="4">Golgi apparatus</location>
    </subcellularLocation>
    <subcellularLocation>
        <location evidence="2 20">Membrane</location>
        <topology evidence="2 20">Multi-pass membrane protein</topology>
    </subcellularLocation>
</comment>
<dbReference type="InterPro" id="IPR023299">
    <property type="entry name" value="ATPase_P-typ_cyto_dom_N"/>
</dbReference>
<feature type="transmembrane region" description="Helical" evidence="20">
    <location>
        <begin position="784"/>
        <end position="802"/>
    </location>
</feature>
<feature type="binding site" evidence="18">
    <location>
        <position position="329"/>
    </location>
    <ligand>
        <name>ATP</name>
        <dbReference type="ChEBI" id="CHEBI:30616"/>
    </ligand>
</feature>
<keyword evidence="10 19" id="KW-0460">Magnesium</keyword>
<dbReference type="SFLD" id="SFLDS00003">
    <property type="entry name" value="Haloacid_Dehalogenase"/>
    <property type="match status" value="1"/>
</dbReference>
<organism evidence="23 24">
    <name type="scientific">Serinus canaria</name>
    <name type="common">Island canary</name>
    <name type="synonym">Fringilla canaria</name>
    <dbReference type="NCBI Taxonomy" id="9135"/>
    <lineage>
        <taxon>Eukaryota</taxon>
        <taxon>Metazoa</taxon>
        <taxon>Chordata</taxon>
        <taxon>Craniata</taxon>
        <taxon>Vertebrata</taxon>
        <taxon>Euteleostomi</taxon>
        <taxon>Archelosauria</taxon>
        <taxon>Archosauria</taxon>
        <taxon>Dinosauria</taxon>
        <taxon>Saurischia</taxon>
        <taxon>Theropoda</taxon>
        <taxon>Coelurosauria</taxon>
        <taxon>Aves</taxon>
        <taxon>Neognathae</taxon>
        <taxon>Neoaves</taxon>
        <taxon>Telluraves</taxon>
        <taxon>Australaves</taxon>
        <taxon>Passeriformes</taxon>
        <taxon>Passeroidea</taxon>
        <taxon>Fringillidae</taxon>
        <taxon>Carduelinae</taxon>
        <taxon>Serinus</taxon>
    </lineage>
</organism>
<dbReference type="PRINTS" id="PR00119">
    <property type="entry name" value="CATATPASE"/>
</dbReference>
<feature type="domain" description="P-type ATPase N-terminal" evidence="21">
    <location>
        <begin position="25"/>
        <end position="86"/>
    </location>
</feature>
<evidence type="ECO:0000256" key="6">
    <source>
        <dbReference type="ARBA" id="ARBA00022692"/>
    </source>
</evidence>
<dbReference type="SUPFAM" id="SSF81660">
    <property type="entry name" value="Metal cation-transporting ATPase, ATP-binding domain N"/>
    <property type="match status" value="1"/>
</dbReference>
<dbReference type="Pfam" id="PF16212">
    <property type="entry name" value="PhoLip_ATPase_C"/>
    <property type="match status" value="1"/>
</dbReference>
<feature type="binding site" evidence="18">
    <location>
        <position position="328"/>
    </location>
    <ligand>
        <name>ATP</name>
        <dbReference type="ChEBI" id="CHEBI:30616"/>
    </ligand>
</feature>
<dbReference type="PANTHER" id="PTHR24092">
    <property type="entry name" value="PROBABLE PHOSPHOLIPID-TRANSPORTING ATPASE"/>
    <property type="match status" value="1"/>
</dbReference>
<evidence type="ECO:0000256" key="5">
    <source>
        <dbReference type="ARBA" id="ARBA00008109"/>
    </source>
</evidence>
<dbReference type="SUPFAM" id="SSF81653">
    <property type="entry name" value="Calcium ATPase, transduction domain A"/>
    <property type="match status" value="1"/>
</dbReference>
<feature type="binding site" evidence="18">
    <location>
        <position position="578"/>
    </location>
    <ligand>
        <name>ATP</name>
        <dbReference type="ChEBI" id="CHEBI:30616"/>
    </ligand>
</feature>
<feature type="binding site" evidence="18">
    <location>
        <position position="576"/>
    </location>
    <ligand>
        <name>ATP</name>
        <dbReference type="ChEBI" id="CHEBI:30616"/>
    </ligand>
</feature>
<feature type="transmembrane region" description="Helical" evidence="20">
    <location>
        <begin position="215"/>
        <end position="239"/>
    </location>
</feature>
<dbReference type="GO" id="GO:0045332">
    <property type="term" value="P:phospholipid translocation"/>
    <property type="evidence" value="ECO:0007669"/>
    <property type="project" value="TreeGrafter"/>
</dbReference>
<evidence type="ECO:0000256" key="7">
    <source>
        <dbReference type="ARBA" id="ARBA00022723"/>
    </source>
</evidence>
<feature type="binding site" evidence="18">
    <location>
        <position position="696"/>
    </location>
    <ligand>
        <name>ATP</name>
        <dbReference type="ChEBI" id="CHEBI:30616"/>
    </ligand>
</feature>
<dbReference type="SFLD" id="SFLDF00027">
    <property type="entry name" value="p-type_atpase"/>
    <property type="match status" value="1"/>
</dbReference>
<evidence type="ECO:0000313" key="23">
    <source>
        <dbReference type="Ensembl" id="ENSSCAP00000009469.1"/>
    </source>
</evidence>
<dbReference type="InterPro" id="IPR036412">
    <property type="entry name" value="HAD-like_sf"/>
</dbReference>
<feature type="binding site" evidence="18">
    <location>
        <position position="496"/>
    </location>
    <ligand>
        <name>ATP</name>
        <dbReference type="ChEBI" id="CHEBI:30616"/>
    </ligand>
</feature>
<dbReference type="GeneTree" id="ENSGT00940000157110"/>
<accession>A0A8C9MX28</accession>
<evidence type="ECO:0000256" key="4">
    <source>
        <dbReference type="ARBA" id="ARBA00004555"/>
    </source>
</evidence>
<evidence type="ECO:0000256" key="18">
    <source>
        <dbReference type="PIRSR" id="PIRSR606539-2"/>
    </source>
</evidence>
<evidence type="ECO:0000256" key="10">
    <source>
        <dbReference type="ARBA" id="ARBA00022842"/>
    </source>
</evidence>
<comment type="catalytic activity">
    <reaction evidence="16">
        <text>a 1,2-diacyl-sn-glycero-3-phospho-L-serine(out) + ATP + H2O = a 1,2-diacyl-sn-glycero-3-phospho-L-serine(in) + ADP + phosphate + H(+)</text>
        <dbReference type="Rhea" id="RHEA:38567"/>
        <dbReference type="ChEBI" id="CHEBI:15377"/>
        <dbReference type="ChEBI" id="CHEBI:15378"/>
        <dbReference type="ChEBI" id="CHEBI:30616"/>
        <dbReference type="ChEBI" id="CHEBI:43474"/>
        <dbReference type="ChEBI" id="CHEBI:57262"/>
        <dbReference type="ChEBI" id="CHEBI:456216"/>
    </reaction>
    <physiologicalReaction direction="left-to-right" evidence="16">
        <dbReference type="Rhea" id="RHEA:38568"/>
    </physiologicalReaction>
</comment>
<keyword evidence="6 20" id="KW-0812">Transmembrane</keyword>
<gene>
    <name evidence="23" type="primary">ATP8A1</name>
</gene>
<feature type="binding site" evidence="18">
    <location>
        <position position="463"/>
    </location>
    <ligand>
        <name>ATP</name>
        <dbReference type="ChEBI" id="CHEBI:30616"/>
    </ligand>
</feature>
<name>A0A8C9MX28_SERCA</name>
<dbReference type="SFLD" id="SFLDG00002">
    <property type="entry name" value="C1.7:_P-type_atpase_like"/>
    <property type="match status" value="1"/>
</dbReference>
<feature type="binding site" evidence="18">
    <location>
        <position position="412"/>
    </location>
    <ligand>
        <name>ATP</name>
        <dbReference type="ChEBI" id="CHEBI:30616"/>
    </ligand>
</feature>
<evidence type="ECO:0000256" key="8">
    <source>
        <dbReference type="ARBA" id="ARBA00022741"/>
    </source>
</evidence>
<dbReference type="Gene3D" id="3.40.50.1000">
    <property type="entry name" value="HAD superfamily/HAD-like"/>
    <property type="match status" value="1"/>
</dbReference>
<dbReference type="PROSITE" id="PS00154">
    <property type="entry name" value="ATPASE_E1_E2"/>
    <property type="match status" value="1"/>
</dbReference>
<evidence type="ECO:0000259" key="22">
    <source>
        <dbReference type="Pfam" id="PF16212"/>
    </source>
</evidence>
<feature type="active site" description="4-aspartylphosphate intermediate" evidence="17">
    <location>
        <position position="328"/>
    </location>
</feature>
<dbReference type="InterPro" id="IPR006539">
    <property type="entry name" value="P-type_ATPase_IV"/>
</dbReference>
<dbReference type="GO" id="GO:0140326">
    <property type="term" value="F:ATPase-coupled intramembrane lipid transporter activity"/>
    <property type="evidence" value="ECO:0007669"/>
    <property type="project" value="UniProtKB-EC"/>
</dbReference>
<evidence type="ECO:0000256" key="2">
    <source>
        <dbReference type="ARBA" id="ARBA00004141"/>
    </source>
</evidence>
<feature type="binding site" evidence="19">
    <location>
        <position position="330"/>
    </location>
    <ligand>
        <name>Mg(2+)</name>
        <dbReference type="ChEBI" id="CHEBI:18420"/>
    </ligand>
</feature>
<evidence type="ECO:0000256" key="1">
    <source>
        <dbReference type="ARBA" id="ARBA00001946"/>
    </source>
</evidence>
<proteinExistence type="inferred from homology"/>
<dbReference type="SUPFAM" id="SSF56784">
    <property type="entry name" value="HAD-like"/>
    <property type="match status" value="1"/>
</dbReference>
<feature type="binding site" evidence="18">
    <location>
        <position position="666"/>
    </location>
    <ligand>
        <name>ATP</name>
        <dbReference type="ChEBI" id="CHEBI:30616"/>
    </ligand>
</feature>
<evidence type="ECO:0000256" key="11">
    <source>
        <dbReference type="ARBA" id="ARBA00022967"/>
    </source>
</evidence>
<feature type="binding site" evidence="19">
    <location>
        <position position="692"/>
    </location>
    <ligand>
        <name>Mg(2+)</name>
        <dbReference type="ChEBI" id="CHEBI:18420"/>
    </ligand>
</feature>
<feature type="domain" description="P-type ATPase C-terminal" evidence="22">
    <location>
        <begin position="718"/>
        <end position="965"/>
    </location>
</feature>
<keyword evidence="11 20" id="KW-1278">Translocase</keyword>
<evidence type="ECO:0000256" key="20">
    <source>
        <dbReference type="RuleBase" id="RU362033"/>
    </source>
</evidence>
<evidence type="ECO:0000313" key="24">
    <source>
        <dbReference type="Proteomes" id="UP000694409"/>
    </source>
</evidence>
<dbReference type="InterPro" id="IPR032631">
    <property type="entry name" value="P-type_ATPase_N"/>
</dbReference>
<dbReference type="PANTHER" id="PTHR24092:SF221">
    <property type="entry name" value="PHOSPHOLIPID-TRANSPORTING ATPASE IA"/>
    <property type="match status" value="1"/>
</dbReference>
<keyword evidence="7 19" id="KW-0479">Metal-binding</keyword>
<keyword evidence="14 20" id="KW-0472">Membrane</keyword>
<dbReference type="GO" id="GO:0005886">
    <property type="term" value="C:plasma membrane"/>
    <property type="evidence" value="ECO:0007669"/>
    <property type="project" value="TreeGrafter"/>
</dbReference>
<sequence length="1024" mass="115976">MDLKTEDVSEKTSLADQEEVRTIFINQPQLTKFCNNHVSTAKYNIITFLPRFLYSQFRRAANAFFLFIALLQQIPDVSPTGRYTTLVPLLFILAVAAVKEIIEDIKRHKADNAVNKKQTQAMCYIETSNLDGETNLKIRQGLPLTSDIKDTESLMQLSGRIELDGHGYILLRGAQLRNTQWVHGIVVYTGHDTKLMQNSTSPPLKMSNVERITNIQILILFCILIAMSLICSIGSAIWNRRHTGRDWYLDLNYGGASNFGLNFLTFIILFNNLIPISLLVTLEVVKFIQAYFINWDIDMHYEPTDTAAMARTSNLNEELGQVKYIFSDKTGTLTCNVMQFKKCTVAGIAYGQGPQNGEEKTFSDISLLENLQNNHPTAPIICEFLTMMAVCHTAVPEREGDKIIYQAASPDEGALVRAARNLRFVFTGRTPDSHYNLLYLFITRKRMSVIVRTPSGKLRLYCKGADTVIYDRLAESSKYKEITLKHLEQFATEGLRTLCFAVAEISESDYQEWLDVYHRASTAIQNRVLKLEESYELIEKNLQLLGATAIEDKLQDKVPETIETLMKADIKIWILTGDKQETAINIGHSCKLLRKNMGLIVINEGSLDGTRETLSHHCSTLGDALRKENDFALIIDGKSLKYALTFGVRQYFLDLALSCKAVICCRVSPLQKSEVVEMVKKQVKVVTLAIGDGANDVSMIQTAHVGVGISGNEGLQAANSSDYSIAQFKYLKNLLLVHGAWNYNRVAKCILYCFYKNIVLYIIEVWFAFVNGFSGQILFERWCIGLYNVMFTAMPPLTLGIFERSCRKENMLKYPELYKTSQNALDFNTKVFWVHCLNGLFHSFILFWFPLKALQHGTVFGNGKTSDYLLLGNTVYTFVVLTVCLKAGLETSYWTLFSHIAIWGSIALWVVFFGIYSSLWPVIPMAPDMSGEAAMMFSSGVFWMGLLCIPMTALLLDIVYKVLTERAQLLKNVFKKNHVNLYRSDSLQQNLLHGYAFSQDENGIVSQSEVIRAYDTTKQRPEEW</sequence>
<comment type="similarity">
    <text evidence="5 20">Belongs to the cation transport ATPase (P-type) (TC 3.A.3) family. Type IV subfamily.</text>
</comment>
<evidence type="ECO:0000256" key="16">
    <source>
        <dbReference type="ARBA" id="ARBA00051303"/>
    </source>
</evidence>
<evidence type="ECO:0000256" key="12">
    <source>
        <dbReference type="ARBA" id="ARBA00022989"/>
    </source>
</evidence>
<keyword evidence="13" id="KW-0333">Golgi apparatus</keyword>
<keyword evidence="12 20" id="KW-1133">Transmembrane helix</keyword>
<dbReference type="FunFam" id="3.40.1110.10:FF:000010">
    <property type="entry name" value="Phospholipid-transporting ATPase"/>
    <property type="match status" value="1"/>
</dbReference>
<evidence type="ECO:0000256" key="9">
    <source>
        <dbReference type="ARBA" id="ARBA00022840"/>
    </source>
</evidence>
<dbReference type="InterPro" id="IPR044492">
    <property type="entry name" value="P_typ_ATPase_HD_dom"/>
</dbReference>
<feature type="binding site" evidence="18">
    <location>
        <position position="672"/>
    </location>
    <ligand>
        <name>ATP</name>
        <dbReference type="ChEBI" id="CHEBI:30616"/>
    </ligand>
</feature>
<evidence type="ECO:0000256" key="3">
    <source>
        <dbReference type="ARBA" id="ARBA00004308"/>
    </source>
</evidence>
<reference evidence="23" key="1">
    <citation type="submission" date="2025-08" db="UniProtKB">
        <authorList>
            <consortium name="Ensembl"/>
        </authorList>
    </citation>
    <scope>IDENTIFICATION</scope>
</reference>
<feature type="binding site" evidence="18">
    <location>
        <position position="695"/>
    </location>
    <ligand>
        <name>ATP</name>
        <dbReference type="ChEBI" id="CHEBI:30616"/>
    </ligand>
</feature>
<feature type="transmembrane region" description="Helical" evidence="20">
    <location>
        <begin position="869"/>
        <end position="888"/>
    </location>
</feature>
<feature type="transmembrane region" description="Helical" evidence="20">
    <location>
        <begin position="758"/>
        <end position="778"/>
    </location>
</feature>
<dbReference type="GO" id="GO:0005802">
    <property type="term" value="C:trans-Golgi network"/>
    <property type="evidence" value="ECO:0007669"/>
    <property type="project" value="TreeGrafter"/>
</dbReference>
<comment type="catalytic activity">
    <reaction evidence="15 20">
        <text>ATP + H2O + phospholipidSide 1 = ADP + phosphate + phospholipidSide 2.</text>
        <dbReference type="EC" id="7.6.2.1"/>
    </reaction>
</comment>
<dbReference type="AlphaFoldDB" id="A0A8C9MX28"/>
<evidence type="ECO:0000256" key="19">
    <source>
        <dbReference type="PIRSR" id="PIRSR606539-3"/>
    </source>
</evidence>
<feature type="binding site" evidence="18">
    <location>
        <position position="577"/>
    </location>
    <ligand>
        <name>ATP</name>
        <dbReference type="ChEBI" id="CHEBI:30616"/>
    </ligand>
</feature>
<dbReference type="Pfam" id="PF16209">
    <property type="entry name" value="PhoLip_ATPase_N"/>
    <property type="match status" value="1"/>
</dbReference>
<feature type="transmembrane region" description="Helical" evidence="20">
    <location>
        <begin position="259"/>
        <end position="282"/>
    </location>
</feature>
<dbReference type="CDD" id="cd02073">
    <property type="entry name" value="P-type_ATPase_APLT_Dnf-like"/>
    <property type="match status" value="1"/>
</dbReference>
<dbReference type="GO" id="GO:0005524">
    <property type="term" value="F:ATP binding"/>
    <property type="evidence" value="ECO:0007669"/>
    <property type="project" value="UniProtKB-UniRule"/>
</dbReference>
<dbReference type="NCBIfam" id="TIGR01494">
    <property type="entry name" value="ATPase_P-type"/>
    <property type="match status" value="2"/>
</dbReference>
<dbReference type="SUPFAM" id="SSF81665">
    <property type="entry name" value="Calcium ATPase, transmembrane domain M"/>
    <property type="match status" value="1"/>
</dbReference>
<dbReference type="InterPro" id="IPR032630">
    <property type="entry name" value="P_typ_ATPase_c"/>
</dbReference>
<dbReference type="InterPro" id="IPR023214">
    <property type="entry name" value="HAD_sf"/>
</dbReference>
<dbReference type="InterPro" id="IPR018303">
    <property type="entry name" value="ATPase_P-typ_P_site"/>
</dbReference>
<feature type="binding site" evidence="19">
    <location>
        <position position="696"/>
    </location>
    <ligand>
        <name>Mg(2+)</name>
        <dbReference type="ChEBI" id="CHEBI:18420"/>
    </ligand>
</feature>
<feature type="transmembrane region" description="Helical" evidence="20">
    <location>
        <begin position="900"/>
        <end position="920"/>
    </location>
</feature>
<dbReference type="Ensembl" id="ENSSCAT00000010689.1">
    <property type="protein sequence ID" value="ENSSCAP00000009469.1"/>
    <property type="gene ID" value="ENSSCAG00000005974.1"/>
</dbReference>
<feature type="binding site" evidence="19">
    <location>
        <position position="328"/>
    </location>
    <ligand>
        <name>Mg(2+)</name>
        <dbReference type="ChEBI" id="CHEBI:18420"/>
    </ligand>
</feature>
<dbReference type="FunFam" id="3.40.50.1000:FF:000010">
    <property type="entry name" value="Phospholipid-transporting ATPase"/>
    <property type="match status" value="1"/>
</dbReference>
<dbReference type="GO" id="GO:0016887">
    <property type="term" value="F:ATP hydrolysis activity"/>
    <property type="evidence" value="ECO:0007669"/>
    <property type="project" value="InterPro"/>
</dbReference>
<evidence type="ECO:0000256" key="13">
    <source>
        <dbReference type="ARBA" id="ARBA00023034"/>
    </source>
</evidence>
<dbReference type="Gene3D" id="3.40.1110.10">
    <property type="entry name" value="Calcium-transporting ATPase, cytoplasmic domain N"/>
    <property type="match status" value="1"/>
</dbReference>
<feature type="binding site" evidence="18">
    <location>
        <position position="330"/>
    </location>
    <ligand>
        <name>ATP</name>
        <dbReference type="ChEBI" id="CHEBI:30616"/>
    </ligand>
</feature>
<dbReference type="EC" id="7.6.2.1" evidence="20"/>
<feature type="transmembrane region" description="Helical" evidence="20">
    <location>
        <begin position="940"/>
        <end position="960"/>
    </location>
</feature>
<keyword evidence="24" id="KW-1185">Reference proteome</keyword>